<evidence type="ECO:0000313" key="3">
    <source>
        <dbReference type="Ensembl" id="ENSRFEP00010017105.1"/>
    </source>
</evidence>
<protein>
    <recommendedName>
        <fullName evidence="2">GH18 domain-containing protein</fullName>
    </recommendedName>
</protein>
<dbReference type="FunFam" id="3.10.50.10:FF:000001">
    <property type="entry name" value="Chitinase 3-like 1"/>
    <property type="match status" value="1"/>
</dbReference>
<accession>A0A671EV30</accession>
<evidence type="ECO:0000313" key="4">
    <source>
        <dbReference type="Proteomes" id="UP000472240"/>
    </source>
</evidence>
<dbReference type="SUPFAM" id="SSF54556">
    <property type="entry name" value="Chitinase insertion domain"/>
    <property type="match status" value="1"/>
</dbReference>
<reference evidence="4" key="3">
    <citation type="submission" date="2018-12" db="EMBL/GenBank/DDBJ databases">
        <title>G10K-VGP greater horseshoe bat female genome, primary haplotype.</title>
        <authorList>
            <person name="Teeling E."/>
            <person name="Myers G."/>
            <person name="Vernes S."/>
            <person name="Pippel M."/>
            <person name="Winkler S."/>
            <person name="Fedrigo O."/>
            <person name="Rhie A."/>
            <person name="Koren S."/>
            <person name="Phillippy A."/>
            <person name="Lewin H."/>
            <person name="Damas J."/>
            <person name="Howe K."/>
            <person name="Mountcastle J."/>
            <person name="Jarvis E.D."/>
        </authorList>
    </citation>
    <scope>NUCLEOTIDE SEQUENCE [LARGE SCALE GENOMIC DNA]</scope>
</reference>
<evidence type="ECO:0000259" key="2">
    <source>
        <dbReference type="Pfam" id="PF00704"/>
    </source>
</evidence>
<name>A0A671EV30_RHIFE</name>
<organism evidence="3 4">
    <name type="scientific">Rhinolophus ferrumequinum</name>
    <name type="common">Greater horseshoe bat</name>
    <dbReference type="NCBI Taxonomy" id="59479"/>
    <lineage>
        <taxon>Eukaryota</taxon>
        <taxon>Metazoa</taxon>
        <taxon>Chordata</taxon>
        <taxon>Craniata</taxon>
        <taxon>Vertebrata</taxon>
        <taxon>Euteleostomi</taxon>
        <taxon>Mammalia</taxon>
        <taxon>Eutheria</taxon>
        <taxon>Laurasiatheria</taxon>
        <taxon>Chiroptera</taxon>
        <taxon>Yinpterochiroptera</taxon>
        <taxon>Rhinolophoidea</taxon>
        <taxon>Rhinolophidae</taxon>
        <taxon>Rhinolophinae</taxon>
        <taxon>Rhinolophus</taxon>
    </lineage>
</organism>
<dbReference type="InterPro" id="IPR029070">
    <property type="entry name" value="Chitinase_insertion_sf"/>
</dbReference>
<feature type="domain" description="GH18" evidence="2">
    <location>
        <begin position="1"/>
        <end position="137"/>
    </location>
</feature>
<dbReference type="GO" id="GO:0005576">
    <property type="term" value="C:extracellular region"/>
    <property type="evidence" value="ECO:0007669"/>
    <property type="project" value="TreeGrafter"/>
</dbReference>
<dbReference type="InterPro" id="IPR017853">
    <property type="entry name" value="GH"/>
</dbReference>
<dbReference type="PANTHER" id="PTHR11177:SF405">
    <property type="entry name" value="CHITINASE"/>
    <property type="match status" value="1"/>
</dbReference>
<dbReference type="Pfam" id="PF00704">
    <property type="entry name" value="Glyco_hydro_18"/>
    <property type="match status" value="1"/>
</dbReference>
<proteinExistence type="predicted"/>
<dbReference type="SUPFAM" id="SSF51445">
    <property type="entry name" value="(Trans)glycosidases"/>
    <property type="match status" value="1"/>
</dbReference>
<dbReference type="PANTHER" id="PTHR11177">
    <property type="entry name" value="CHITINASE"/>
    <property type="match status" value="1"/>
</dbReference>
<dbReference type="AlphaFoldDB" id="A0A671EV30"/>
<reference evidence="3" key="5">
    <citation type="submission" date="2025-09" db="UniProtKB">
        <authorList>
            <consortium name="Ensembl"/>
        </authorList>
    </citation>
    <scope>IDENTIFICATION</scope>
</reference>
<keyword evidence="4" id="KW-1185">Reference proteome</keyword>
<dbReference type="GO" id="GO:0005975">
    <property type="term" value="P:carbohydrate metabolic process"/>
    <property type="evidence" value="ECO:0007669"/>
    <property type="project" value="InterPro"/>
</dbReference>
<dbReference type="Gene3D" id="3.20.20.80">
    <property type="entry name" value="Glycosidases"/>
    <property type="match status" value="1"/>
</dbReference>
<evidence type="ECO:0000256" key="1">
    <source>
        <dbReference type="ARBA" id="ARBA00023157"/>
    </source>
</evidence>
<dbReference type="InParanoid" id="A0A671EV30"/>
<dbReference type="Gene3D" id="3.10.50.10">
    <property type="match status" value="1"/>
</dbReference>
<dbReference type="InterPro" id="IPR001223">
    <property type="entry name" value="Glyco_hydro18_cat"/>
</dbReference>
<reference evidence="3 4" key="2">
    <citation type="journal article" date="2018" name="Annu Rev Anim Biosci">
        <title>Bat Biology, Genomes, and the Bat1K Project: To Generate Chromosome-Level Genomes for All Living Bat Species.</title>
        <authorList>
            <person name="Teeling E.C."/>
            <person name="Vernes S.C."/>
            <person name="Davalos L.M."/>
            <person name="Ray D.A."/>
            <person name="Gilbert M.T.P."/>
            <person name="Myers E."/>
        </authorList>
    </citation>
    <scope>NUCLEOTIDE SEQUENCE</scope>
</reference>
<dbReference type="GeneTree" id="ENSGT00940000154557"/>
<dbReference type="Ensembl" id="ENSRFET00010018662.1">
    <property type="protein sequence ID" value="ENSRFEP00010017105.1"/>
    <property type="gene ID" value="ENSRFEG00010011574.1"/>
</dbReference>
<dbReference type="InterPro" id="IPR050314">
    <property type="entry name" value="Glycosyl_Hydrlase_18"/>
</dbReference>
<reference evidence="3" key="4">
    <citation type="submission" date="2025-08" db="UniProtKB">
        <authorList>
            <consortium name="Ensembl"/>
        </authorList>
    </citation>
    <scope>IDENTIFICATION</scope>
</reference>
<dbReference type="Proteomes" id="UP000472240">
    <property type="component" value="Chromosome 22"/>
</dbReference>
<keyword evidence="1" id="KW-1015">Disulfide bond</keyword>
<sequence>MTYDLHGSWEGYTGENSLLYKYPTDTGSNAYLNVVSPGIDADADQKAHVGFPAYGHTFILSNPSNHGIGAPTTGPGPAGPYSRQSGFWAYYEICTFLKSGATEVWEASEEAPYAYKGNEWLGYDNTRSFKVKVDCVLWTVPWCGPSIWMTSRALSATRANSR</sequence>
<reference evidence="3 4" key="1">
    <citation type="journal article" date="2015" name="Annu Rev Anim Biosci">
        <title>The Genome 10K Project: a way forward.</title>
        <authorList>
            <person name="Koepfli K.P."/>
            <person name="Paten B."/>
            <person name="O'Brien S.J."/>
            <person name="Koepfli K.P."/>
            <person name="Paten B."/>
            <person name="Antunes A."/>
            <person name="Belov K."/>
            <person name="Bustamante C."/>
            <person name="Castoe T.A."/>
            <person name="Clawson H."/>
            <person name="Crawford A.J."/>
            <person name="Diekhans M."/>
            <person name="Distel D."/>
            <person name="Durbin R."/>
            <person name="Earl D."/>
            <person name="Fujita M.K."/>
            <person name="Gamble T."/>
            <person name="Georges A."/>
            <person name="Gemmell N."/>
            <person name="Gilbert M.T."/>
            <person name="Graves J.M."/>
            <person name="Green R.E."/>
            <person name="Hickey G."/>
            <person name="Jarvis E.D."/>
            <person name="Johnson W."/>
            <person name="Komissarov A."/>
            <person name="Korf I."/>
            <person name="Kuhn R."/>
            <person name="Larkin D.M."/>
            <person name="Lewin H."/>
            <person name="Lopez J.V."/>
            <person name="Ma J."/>
            <person name="Marques-Bonet T."/>
            <person name="Miller W."/>
            <person name="Murphy R."/>
            <person name="Pevzner P."/>
            <person name="Shapiro B."/>
            <person name="Steiner C."/>
            <person name="Tamazian G."/>
            <person name="Venkatesh B."/>
            <person name="Wang J."/>
            <person name="Wayne R."/>
            <person name="Wiley E."/>
            <person name="Yang H."/>
            <person name="Zhang G."/>
            <person name="Haussler D."/>
            <person name="Ryder O."/>
            <person name="O'Brien S.J."/>
        </authorList>
    </citation>
    <scope>NUCLEOTIDE SEQUENCE</scope>
</reference>
<dbReference type="OMA" id="NTEDCTG"/>